<dbReference type="VEuPathDB" id="FungiDB:HMPREF1541_03836"/>
<feature type="region of interest" description="Disordered" evidence="1">
    <location>
        <begin position="458"/>
        <end position="478"/>
    </location>
</feature>
<feature type="compositionally biased region" description="Polar residues" evidence="1">
    <location>
        <begin position="1"/>
        <end position="12"/>
    </location>
</feature>
<evidence type="ECO:0000313" key="3">
    <source>
        <dbReference type="Proteomes" id="UP000030752"/>
    </source>
</evidence>
<sequence length="1016" mass="111752">MEATHSDGSSESIPVDMPSGNFCGAEADIDPNQDRKKRRKVTSRCTEYTAQENRPSGSHHWLRQLEAAASEGDTAPSRDPVDSSDQDQQNEATLNDNLTVPPADTPAAAILPTTQPQPVSDEPPEETQEADKQTTPKMLKITSSGKLGRSPRRGPKQATPPKPPPSRTSRRTRNLTMKQGRIAQSLKVTLSYNRLTEDPRMLGEKIDGILSQPIGQPAVPVTRRDIEPTEVIRPPPKPQKSLHPFFMGKAANRQQSTQDIAAESGKPAVTGAEPVKDLKPVKAWNDLGFSGSKSSVTKDNGTLSPLWPPLELQRVPPNAPITKSHHVSVLTDVSAKQKRDLVRVPSQESVLDIFSTRLIANLGLSSALCLPQQLHLSGDQLLNKTDSGKAGLGDQTRLEGVRHRIQKGQSAFDRGEAAGPLDWIHEYAPKRAEDVLQQNAVVLKDWLEQLKVHNVQSKLSVRQQKKKPTRKKRVKRRTDGLDDFLVPSDEEDEVAGAPVKNAILICGPHGCGKTASVFAAAHQLDFEVFEIHPGMRRTAKDIFDKVGDMTHNHLVQTTASAPLSRASSVLSDVANRSDDPDTVDPKQKSLGGFFGAKTSKLSNIDHINPAPEKEQQQKQSLILFEEVDVLFEEDKTFWSGVQSLIATSKRPIVLTCSNPDAVNLEEISLQMTLHYENPHIDEVVEHLAYVAAAEGHIIARDALRELYLSRGQDLRAALTELNFWCQMTVGSTMGGLDWMHHGSSNIDTGSTSSSRRIVSRDTFHTGLHLVPEQQLETEDLLAYAQDSLGLSVMDYETLRTIPPQIRPQPPEARLESLRQTDVAADFRSFMDLADDGLNPLLSCRLANTLPARPTQISRQSIAEFLLYRPKEQSLPYGAFFEAFQPIMEDNRTFPPPTGRTAPSLDGAISTVAVEVAPYIRHIVQLDQQLEGQRNEIDAGSQGTGKQRNTRAARAALMGGHVANTRVDRWFPKSLDFEMALATGGRWSGLRDDMVAPSQVPSMSRESTGTTLAMDVD</sequence>
<dbReference type="HOGENOM" id="CLU_003721_0_0_1"/>
<dbReference type="GO" id="GO:0003677">
    <property type="term" value="F:DNA binding"/>
    <property type="evidence" value="ECO:0007669"/>
    <property type="project" value="TreeGrafter"/>
</dbReference>
<evidence type="ECO:0000256" key="1">
    <source>
        <dbReference type="SAM" id="MobiDB-lite"/>
    </source>
</evidence>
<dbReference type="GeneID" id="19971175"/>
<proteinExistence type="predicted"/>
<feature type="compositionally biased region" description="Polar residues" evidence="1">
    <location>
        <begin position="86"/>
        <end position="98"/>
    </location>
</feature>
<evidence type="ECO:0000313" key="2">
    <source>
        <dbReference type="EMBL" id="ETN41897.1"/>
    </source>
</evidence>
<feature type="compositionally biased region" description="Polar residues" evidence="1">
    <location>
        <begin position="998"/>
        <end position="1010"/>
    </location>
</feature>
<feature type="region of interest" description="Disordered" evidence="1">
    <location>
        <begin position="996"/>
        <end position="1016"/>
    </location>
</feature>
<dbReference type="InterPro" id="IPR027417">
    <property type="entry name" value="P-loop_NTPase"/>
</dbReference>
<dbReference type="Gene3D" id="3.40.50.300">
    <property type="entry name" value="P-loop containing nucleotide triphosphate hydrolases"/>
    <property type="match status" value="1"/>
</dbReference>
<dbReference type="GO" id="GO:0005634">
    <property type="term" value="C:nucleus"/>
    <property type="evidence" value="ECO:0007669"/>
    <property type="project" value="TreeGrafter"/>
</dbReference>
<organism evidence="2 3">
    <name type="scientific">Cyphellophora europaea (strain CBS 101466)</name>
    <name type="common">Phialophora europaea</name>
    <dbReference type="NCBI Taxonomy" id="1220924"/>
    <lineage>
        <taxon>Eukaryota</taxon>
        <taxon>Fungi</taxon>
        <taxon>Dikarya</taxon>
        <taxon>Ascomycota</taxon>
        <taxon>Pezizomycotina</taxon>
        <taxon>Eurotiomycetes</taxon>
        <taxon>Chaetothyriomycetidae</taxon>
        <taxon>Chaetothyriales</taxon>
        <taxon>Cyphellophoraceae</taxon>
        <taxon>Cyphellophora</taxon>
    </lineage>
</organism>
<dbReference type="OrthoDB" id="10064318at2759"/>
<dbReference type="PANTHER" id="PTHR23389">
    <property type="entry name" value="CHROMOSOME TRANSMISSION FIDELITY FACTOR 18"/>
    <property type="match status" value="1"/>
</dbReference>
<dbReference type="SUPFAM" id="SSF52540">
    <property type="entry name" value="P-loop containing nucleoside triphosphate hydrolases"/>
    <property type="match status" value="1"/>
</dbReference>
<dbReference type="PANTHER" id="PTHR23389:SF21">
    <property type="entry name" value="ATPASE FAMILY AAA DOMAIN-CONTAINING PROTEIN 5"/>
    <property type="match status" value="1"/>
</dbReference>
<dbReference type="Proteomes" id="UP000030752">
    <property type="component" value="Unassembled WGS sequence"/>
</dbReference>
<protein>
    <submittedName>
        <fullName evidence="2">Uncharacterized protein</fullName>
    </submittedName>
</protein>
<accession>W2RZQ5</accession>
<dbReference type="STRING" id="1220924.W2RZQ5"/>
<feature type="compositionally biased region" description="Polar residues" evidence="1">
    <location>
        <begin position="135"/>
        <end position="145"/>
    </location>
</feature>
<dbReference type="AlphaFoldDB" id="W2RZQ5"/>
<keyword evidence="3" id="KW-1185">Reference proteome</keyword>
<dbReference type="InParanoid" id="W2RZQ5"/>
<name>W2RZQ5_CYPE1</name>
<feature type="region of interest" description="Disordered" evidence="1">
    <location>
        <begin position="1"/>
        <end position="178"/>
    </location>
</feature>
<dbReference type="EMBL" id="KB822719">
    <property type="protein sequence ID" value="ETN41897.1"/>
    <property type="molecule type" value="Genomic_DNA"/>
</dbReference>
<feature type="compositionally biased region" description="Polar residues" evidence="1">
    <location>
        <begin position="43"/>
        <end position="56"/>
    </location>
</feature>
<dbReference type="RefSeq" id="XP_008716406.1">
    <property type="nucleotide sequence ID" value="XM_008718184.1"/>
</dbReference>
<feature type="compositionally biased region" description="Basic residues" evidence="1">
    <location>
        <begin position="463"/>
        <end position="476"/>
    </location>
</feature>
<feature type="region of interest" description="Disordered" evidence="1">
    <location>
        <begin position="253"/>
        <end position="274"/>
    </location>
</feature>
<gene>
    <name evidence="2" type="ORF">HMPREF1541_03836</name>
</gene>
<dbReference type="eggNOG" id="KOG1968">
    <property type="taxonomic scope" value="Eukaryota"/>
</dbReference>
<reference evidence="2 3" key="1">
    <citation type="submission" date="2013-03" db="EMBL/GenBank/DDBJ databases">
        <title>The Genome Sequence of Phialophora europaea CBS 101466.</title>
        <authorList>
            <consortium name="The Broad Institute Genomics Platform"/>
            <person name="Cuomo C."/>
            <person name="de Hoog S."/>
            <person name="Gorbushina A."/>
            <person name="Walker B."/>
            <person name="Young S.K."/>
            <person name="Zeng Q."/>
            <person name="Gargeya S."/>
            <person name="Fitzgerald M."/>
            <person name="Haas B."/>
            <person name="Abouelleil A."/>
            <person name="Allen A.W."/>
            <person name="Alvarado L."/>
            <person name="Arachchi H.M."/>
            <person name="Berlin A.M."/>
            <person name="Chapman S.B."/>
            <person name="Gainer-Dewar J."/>
            <person name="Goldberg J."/>
            <person name="Griggs A."/>
            <person name="Gujja S."/>
            <person name="Hansen M."/>
            <person name="Howarth C."/>
            <person name="Imamovic A."/>
            <person name="Ireland A."/>
            <person name="Larimer J."/>
            <person name="McCowan C."/>
            <person name="Murphy C."/>
            <person name="Pearson M."/>
            <person name="Poon T.W."/>
            <person name="Priest M."/>
            <person name="Roberts A."/>
            <person name="Saif S."/>
            <person name="Shea T."/>
            <person name="Sisk P."/>
            <person name="Sykes S."/>
            <person name="Wortman J."/>
            <person name="Nusbaum C."/>
            <person name="Birren B."/>
        </authorList>
    </citation>
    <scope>NUCLEOTIDE SEQUENCE [LARGE SCALE GENOMIC DNA]</scope>
    <source>
        <strain evidence="2 3">CBS 101466</strain>
    </source>
</reference>